<evidence type="ECO:0000256" key="1">
    <source>
        <dbReference type="SAM" id="MobiDB-lite"/>
    </source>
</evidence>
<protein>
    <submittedName>
        <fullName evidence="2">Uncharacterized protein</fullName>
    </submittedName>
</protein>
<dbReference type="Proteomes" id="UP000232323">
    <property type="component" value="Unassembled WGS sequence"/>
</dbReference>
<feature type="region of interest" description="Disordered" evidence="1">
    <location>
        <begin position="176"/>
        <end position="225"/>
    </location>
</feature>
<dbReference type="EMBL" id="BEGY01000027">
    <property type="protein sequence ID" value="GAX77814.1"/>
    <property type="molecule type" value="Genomic_DNA"/>
</dbReference>
<proteinExistence type="predicted"/>
<organism evidence="2 3">
    <name type="scientific">Chlamydomonas eustigma</name>
    <dbReference type="NCBI Taxonomy" id="1157962"/>
    <lineage>
        <taxon>Eukaryota</taxon>
        <taxon>Viridiplantae</taxon>
        <taxon>Chlorophyta</taxon>
        <taxon>core chlorophytes</taxon>
        <taxon>Chlorophyceae</taxon>
        <taxon>CS clade</taxon>
        <taxon>Chlamydomonadales</taxon>
        <taxon>Chlamydomonadaceae</taxon>
        <taxon>Chlamydomonas</taxon>
    </lineage>
</organism>
<accession>A0A250X408</accession>
<keyword evidence="3" id="KW-1185">Reference proteome</keyword>
<name>A0A250X408_9CHLO</name>
<feature type="compositionally biased region" description="Basic and acidic residues" evidence="1">
    <location>
        <begin position="101"/>
        <end position="121"/>
    </location>
</feature>
<evidence type="ECO:0000313" key="3">
    <source>
        <dbReference type="Proteomes" id="UP000232323"/>
    </source>
</evidence>
<gene>
    <name evidence="2" type="ORF">CEUSTIGMA_g5257.t1</name>
</gene>
<dbReference type="AlphaFoldDB" id="A0A250X408"/>
<feature type="region of interest" description="Disordered" evidence="1">
    <location>
        <begin position="96"/>
        <end position="128"/>
    </location>
</feature>
<reference evidence="2 3" key="1">
    <citation type="submission" date="2017-08" db="EMBL/GenBank/DDBJ databases">
        <title>Acidophilic green algal genome provides insights into adaptation to an acidic environment.</title>
        <authorList>
            <person name="Hirooka S."/>
            <person name="Hirose Y."/>
            <person name="Kanesaki Y."/>
            <person name="Higuchi S."/>
            <person name="Fujiwara T."/>
            <person name="Onuma R."/>
            <person name="Era A."/>
            <person name="Ohbayashi R."/>
            <person name="Uzuka A."/>
            <person name="Nozaki H."/>
            <person name="Yoshikawa H."/>
            <person name="Miyagishima S.Y."/>
        </authorList>
    </citation>
    <scope>NUCLEOTIDE SEQUENCE [LARGE SCALE GENOMIC DNA]</scope>
    <source>
        <strain evidence="2 3">NIES-2499</strain>
    </source>
</reference>
<evidence type="ECO:0000313" key="2">
    <source>
        <dbReference type="EMBL" id="GAX77814.1"/>
    </source>
</evidence>
<comment type="caution">
    <text evidence="2">The sequence shown here is derived from an EMBL/GenBank/DDBJ whole genome shotgun (WGS) entry which is preliminary data.</text>
</comment>
<sequence>MGTFNARYFPVLQLELPVYSAEYTLAIIAKFLGEWGFLSTLQIFHMESQYLKLSVTSTVGLSKDELDAHTTLCLSRLEGRSAFGLAPVLRDISQHSRCQHSHRDKEKGHVEDTTDLQEKKPNSGSMLLKTKTNPTETELQDSLDLCAHVHPRRNNNDQPTNVEGIVVREESMEELDVSRPKQGGAPKFVPRAPKAPPSSSRARFATTARDRRPHQHMTPRAVSMAGSGACNCAGGSFYPARWEVSSYHQEHDPHFYALIPGQKCVMVRSGLNNGASLERCASSTAWAPGYDKYGIALLRGGSSGYGHGGKVVQYVNTEAEPTPKRSEDFHCTKRSEDFHCNARHSSLSEFERSHGAVRLRGHSPEVRTRMSNSMAERYDVVAKLSPAQLTRDT</sequence>
<feature type="compositionally biased region" description="Low complexity" evidence="1">
    <location>
        <begin position="197"/>
        <end position="207"/>
    </location>
</feature>